<evidence type="ECO:0000313" key="3">
    <source>
        <dbReference type="Proteomes" id="UP000054279"/>
    </source>
</evidence>
<protein>
    <submittedName>
        <fullName evidence="2">Uncharacterized protein</fullName>
    </submittedName>
</protein>
<proteinExistence type="predicted"/>
<reference evidence="2 3" key="1">
    <citation type="submission" date="2014-06" db="EMBL/GenBank/DDBJ databases">
        <title>Evolutionary Origins and Diversification of the Mycorrhizal Mutualists.</title>
        <authorList>
            <consortium name="DOE Joint Genome Institute"/>
            <consortium name="Mycorrhizal Genomics Consortium"/>
            <person name="Kohler A."/>
            <person name="Kuo A."/>
            <person name="Nagy L.G."/>
            <person name="Floudas D."/>
            <person name="Copeland A."/>
            <person name="Barry K.W."/>
            <person name="Cichocki N."/>
            <person name="Veneault-Fourrey C."/>
            <person name="LaButti K."/>
            <person name="Lindquist E.A."/>
            <person name="Lipzen A."/>
            <person name="Lundell T."/>
            <person name="Morin E."/>
            <person name="Murat C."/>
            <person name="Riley R."/>
            <person name="Ohm R."/>
            <person name="Sun H."/>
            <person name="Tunlid A."/>
            <person name="Henrissat B."/>
            <person name="Grigoriev I.V."/>
            <person name="Hibbett D.S."/>
            <person name="Martin F."/>
        </authorList>
    </citation>
    <scope>NUCLEOTIDE SEQUENCE [LARGE SCALE GENOMIC DNA]</scope>
    <source>
        <strain evidence="2 3">SS14</strain>
    </source>
</reference>
<organism evidence="2 3">
    <name type="scientific">Sphaerobolus stellatus (strain SS14)</name>
    <dbReference type="NCBI Taxonomy" id="990650"/>
    <lineage>
        <taxon>Eukaryota</taxon>
        <taxon>Fungi</taxon>
        <taxon>Dikarya</taxon>
        <taxon>Basidiomycota</taxon>
        <taxon>Agaricomycotina</taxon>
        <taxon>Agaricomycetes</taxon>
        <taxon>Phallomycetidae</taxon>
        <taxon>Geastrales</taxon>
        <taxon>Sphaerobolaceae</taxon>
        <taxon>Sphaerobolus</taxon>
    </lineage>
</organism>
<feature type="region of interest" description="Disordered" evidence="1">
    <location>
        <begin position="115"/>
        <end position="136"/>
    </location>
</feature>
<evidence type="ECO:0000313" key="2">
    <source>
        <dbReference type="EMBL" id="KIJ40264.1"/>
    </source>
</evidence>
<gene>
    <name evidence="2" type="ORF">M422DRAFT_256805</name>
</gene>
<keyword evidence="3" id="KW-1185">Reference proteome</keyword>
<dbReference type="HOGENOM" id="CLU_1603807_0_0_1"/>
<dbReference type="AlphaFoldDB" id="A0A0C9UZG2"/>
<dbReference type="Proteomes" id="UP000054279">
    <property type="component" value="Unassembled WGS sequence"/>
</dbReference>
<dbReference type="EMBL" id="KN837145">
    <property type="protein sequence ID" value="KIJ40264.1"/>
    <property type="molecule type" value="Genomic_DNA"/>
</dbReference>
<name>A0A0C9UZG2_SPHS4</name>
<feature type="compositionally biased region" description="Low complexity" evidence="1">
    <location>
        <begin position="56"/>
        <end position="70"/>
    </location>
</feature>
<accession>A0A0C9UZG2</accession>
<evidence type="ECO:0000256" key="1">
    <source>
        <dbReference type="SAM" id="MobiDB-lite"/>
    </source>
</evidence>
<sequence length="166" mass="18625">MAVPAAYAQAALAGARRDHFDLLNRIKEKIHIDAVVRLEYRGESFTDPVDVNDPYGSTKASGKSRASSSKPSPMIFWMSVLPRTLIFLKDQQVMFAILAIGDQFQIRRFHKQHVSLPPHRLDPDGRRLGPSPMPPAAPPWSPLRPLFDTNANGQILQYSNSFQECD</sequence>
<feature type="region of interest" description="Disordered" evidence="1">
    <location>
        <begin position="49"/>
        <end position="70"/>
    </location>
</feature>